<dbReference type="InterPro" id="IPR002657">
    <property type="entry name" value="BilAc:Na_symport/Acr3"/>
</dbReference>
<feature type="transmembrane region" description="Helical" evidence="5">
    <location>
        <begin position="169"/>
        <end position="187"/>
    </location>
</feature>
<feature type="transmembrane region" description="Helical" evidence="5">
    <location>
        <begin position="103"/>
        <end position="125"/>
    </location>
</feature>
<keyword evidence="4 5" id="KW-0472">Membrane</keyword>
<evidence type="ECO:0000256" key="5">
    <source>
        <dbReference type="SAM" id="Phobius"/>
    </source>
</evidence>
<dbReference type="InterPro" id="IPR004710">
    <property type="entry name" value="Bilac:Na_transpt"/>
</dbReference>
<dbReference type="Gene3D" id="1.20.1530.20">
    <property type="match status" value="1"/>
</dbReference>
<dbReference type="Proteomes" id="UP000327478">
    <property type="component" value="Chromosome"/>
</dbReference>
<protein>
    <submittedName>
        <fullName evidence="6">Bile acid:sodium symporter family protein</fullName>
    </submittedName>
</protein>
<name>A0A5Q0P2W8_9GAMM</name>
<keyword evidence="3 5" id="KW-1133">Transmembrane helix</keyword>
<keyword evidence="8" id="KW-1185">Reference proteome</keyword>
<evidence type="ECO:0000256" key="2">
    <source>
        <dbReference type="ARBA" id="ARBA00022692"/>
    </source>
</evidence>
<accession>A0A5Q0P2W8</accession>
<dbReference type="RefSeq" id="WP_153371308.1">
    <property type="nucleotide sequence ID" value="NZ_CP045650.1"/>
</dbReference>
<dbReference type="PANTHER" id="PTHR10361:SF24">
    <property type="entry name" value="P3 PROTEIN"/>
    <property type="match status" value="1"/>
</dbReference>
<evidence type="ECO:0000313" key="7">
    <source>
        <dbReference type="EMBL" id="QGA10913.1"/>
    </source>
</evidence>
<evidence type="ECO:0000256" key="4">
    <source>
        <dbReference type="ARBA" id="ARBA00023136"/>
    </source>
</evidence>
<proteinExistence type="predicted"/>
<reference evidence="8 9" key="1">
    <citation type="submission" date="2019-10" db="EMBL/GenBank/DDBJ databases">
        <authorList>
            <person name="Dong K."/>
        </authorList>
    </citation>
    <scope>NUCLEOTIDE SEQUENCE [LARGE SCALE GENOMIC DNA]</scope>
    <source>
        <strain evidence="7">Dk386</strain>
        <strain evidence="8">dk386</strain>
        <strain evidence="6">Dk771</strain>
        <strain evidence="9">dk771</strain>
    </source>
</reference>
<dbReference type="Pfam" id="PF01758">
    <property type="entry name" value="SBF"/>
    <property type="match status" value="1"/>
</dbReference>
<evidence type="ECO:0000256" key="1">
    <source>
        <dbReference type="ARBA" id="ARBA00004141"/>
    </source>
</evidence>
<feature type="transmembrane region" description="Helical" evidence="5">
    <location>
        <begin position="199"/>
        <end position="222"/>
    </location>
</feature>
<feature type="transmembrane region" description="Helical" evidence="5">
    <location>
        <begin position="257"/>
        <end position="280"/>
    </location>
</feature>
<organism evidence="6 9">
    <name type="scientific">Acinetobacter wanghuae</name>
    <dbReference type="NCBI Taxonomy" id="2662362"/>
    <lineage>
        <taxon>Bacteria</taxon>
        <taxon>Pseudomonadati</taxon>
        <taxon>Pseudomonadota</taxon>
        <taxon>Gammaproteobacteria</taxon>
        <taxon>Moraxellales</taxon>
        <taxon>Moraxellaceae</taxon>
        <taxon>Acinetobacter</taxon>
    </lineage>
</organism>
<dbReference type="EMBL" id="CP045650">
    <property type="protein sequence ID" value="QGA10913.1"/>
    <property type="molecule type" value="Genomic_DNA"/>
</dbReference>
<comment type="subcellular location">
    <subcellularLocation>
        <location evidence="1">Membrane</location>
        <topology evidence="1">Multi-pass membrane protein</topology>
    </subcellularLocation>
</comment>
<evidence type="ECO:0000313" key="8">
    <source>
        <dbReference type="Proteomes" id="UP000327478"/>
    </source>
</evidence>
<feature type="transmembrane region" description="Helical" evidence="5">
    <location>
        <begin position="6"/>
        <end position="27"/>
    </location>
</feature>
<sequence length="296" mass="33071">MDSVFFIFLLPILLAVMMMGLGLELSIQDFLRVSRYPKVIFVALFSQLVILTSIAFLICIVLHLPPLLAVGLMLLAGSPGGPTASLFSYLYQGDIALNITITALNTLVSIFTLPFIIKMSLVYFVEQHENVVLPTIRIVQVFMIMAVPVLLGMWIRAKFPALSKTMHRPMRIFSISFLILLFSFASFQERYHLYEYFESVGIAMILFCFASLFIGYCVPLLMGIPDRQARACSFEIGIHNTAIAMTMALSVMENVMIAVPAGMYTLIMYSFASIFGFLISRQPRVLATPKNGSLDL</sequence>
<gene>
    <name evidence="7" type="ORF">GFH30_05700</name>
    <name evidence="6" type="ORF">GHJ48_03955</name>
</gene>
<dbReference type="GO" id="GO:0016020">
    <property type="term" value="C:membrane"/>
    <property type="evidence" value="ECO:0007669"/>
    <property type="project" value="UniProtKB-SubCell"/>
</dbReference>
<dbReference type="AlphaFoldDB" id="A0A5Q0P2W8"/>
<evidence type="ECO:0000256" key="3">
    <source>
        <dbReference type="ARBA" id="ARBA00022989"/>
    </source>
</evidence>
<dbReference type="PANTHER" id="PTHR10361">
    <property type="entry name" value="SODIUM-BILE ACID COTRANSPORTER"/>
    <property type="match status" value="1"/>
</dbReference>
<feature type="transmembrane region" description="Helical" evidence="5">
    <location>
        <begin position="70"/>
        <end position="91"/>
    </location>
</feature>
<keyword evidence="2 5" id="KW-0812">Transmembrane</keyword>
<dbReference type="Proteomes" id="UP000480556">
    <property type="component" value="Unassembled WGS sequence"/>
</dbReference>
<feature type="transmembrane region" description="Helical" evidence="5">
    <location>
        <begin position="137"/>
        <end position="157"/>
    </location>
</feature>
<feature type="transmembrane region" description="Helical" evidence="5">
    <location>
        <begin position="39"/>
        <end position="64"/>
    </location>
</feature>
<dbReference type="InterPro" id="IPR038770">
    <property type="entry name" value="Na+/solute_symporter_sf"/>
</dbReference>
<evidence type="ECO:0000313" key="9">
    <source>
        <dbReference type="Proteomes" id="UP000480556"/>
    </source>
</evidence>
<feature type="transmembrane region" description="Helical" evidence="5">
    <location>
        <begin position="234"/>
        <end position="251"/>
    </location>
</feature>
<dbReference type="EMBL" id="WITK01000004">
    <property type="protein sequence ID" value="MQW91558.1"/>
    <property type="molecule type" value="Genomic_DNA"/>
</dbReference>
<evidence type="ECO:0000313" key="6">
    <source>
        <dbReference type="EMBL" id="MQW91558.1"/>
    </source>
</evidence>